<dbReference type="RefSeq" id="WP_378400309.1">
    <property type="nucleotide sequence ID" value="NZ_JBHTCS010000001.1"/>
</dbReference>
<dbReference type="PRINTS" id="PR00039">
    <property type="entry name" value="HTHLYSR"/>
</dbReference>
<dbReference type="SUPFAM" id="SSF46785">
    <property type="entry name" value="Winged helix' DNA-binding domain"/>
    <property type="match status" value="1"/>
</dbReference>
<dbReference type="Gene3D" id="1.10.10.10">
    <property type="entry name" value="Winged helix-like DNA-binding domain superfamily/Winged helix DNA-binding domain"/>
    <property type="match status" value="1"/>
</dbReference>
<feature type="domain" description="HTH lysR-type" evidence="7">
    <location>
        <begin position="1"/>
        <end position="58"/>
    </location>
</feature>
<protein>
    <submittedName>
        <fullName evidence="8">LysR family transcriptional regulator</fullName>
    </submittedName>
</protein>
<dbReference type="PANTHER" id="PTHR30346">
    <property type="entry name" value="TRANSCRIPTIONAL DUAL REGULATOR HCAR-RELATED"/>
    <property type="match status" value="1"/>
</dbReference>
<dbReference type="Pfam" id="PF00126">
    <property type="entry name" value="HTH_1"/>
    <property type="match status" value="1"/>
</dbReference>
<dbReference type="InterPro" id="IPR036390">
    <property type="entry name" value="WH_DNA-bd_sf"/>
</dbReference>
<evidence type="ECO:0000313" key="8">
    <source>
        <dbReference type="EMBL" id="MFC7446290.1"/>
    </source>
</evidence>
<name>A0ABW2RRE3_9NOCA</name>
<gene>
    <name evidence="8" type="ORF">ACFQS9_00145</name>
</gene>
<dbReference type="InterPro" id="IPR036388">
    <property type="entry name" value="WH-like_DNA-bd_sf"/>
</dbReference>
<accession>A0ABW2RRE3</accession>
<dbReference type="SUPFAM" id="SSF53850">
    <property type="entry name" value="Periplasmic binding protein-like II"/>
    <property type="match status" value="1"/>
</dbReference>
<sequence length="320" mass="32817">MELRQLEYFVAVVEEANFTRAAERVHVAQPGVSAQIRRLERELGQELLDRSGRTVRPTAAGEAVLPHARAALAAVAAARGAVDELAGLVRGHVAVGMVTAGPTGTVADMLAGFHAEHPGVGISLAEDTSERLLAALREGRIDVALVGLAGPPPPGVSVQVLVDEPFVAAAPPGDPLAAHDAVTLQALCARELIALPRGTGLRTALDTACARAGLTPRVAFEASDPNVLARLSARGLGVAVLPTTVAAAHATELRSVTITRPGLRGRIALAWRSDGPASSAAAALIGHARLTLPGLAPAQTTDARSMSETSAPDSSSRRNS</sequence>
<evidence type="ECO:0000256" key="2">
    <source>
        <dbReference type="ARBA" id="ARBA00023015"/>
    </source>
</evidence>
<dbReference type="InterPro" id="IPR000847">
    <property type="entry name" value="LysR_HTH_N"/>
</dbReference>
<keyword evidence="9" id="KW-1185">Reference proteome</keyword>
<evidence type="ECO:0000256" key="3">
    <source>
        <dbReference type="ARBA" id="ARBA00023125"/>
    </source>
</evidence>
<dbReference type="PANTHER" id="PTHR30346:SF29">
    <property type="entry name" value="LYSR SUBSTRATE-BINDING"/>
    <property type="match status" value="1"/>
</dbReference>
<reference evidence="9" key="1">
    <citation type="journal article" date="2019" name="Int. J. Syst. Evol. Microbiol.">
        <title>The Global Catalogue of Microorganisms (GCM) 10K type strain sequencing project: providing services to taxonomists for standard genome sequencing and annotation.</title>
        <authorList>
            <consortium name="The Broad Institute Genomics Platform"/>
            <consortium name="The Broad Institute Genome Sequencing Center for Infectious Disease"/>
            <person name="Wu L."/>
            <person name="Ma J."/>
        </authorList>
    </citation>
    <scope>NUCLEOTIDE SEQUENCE [LARGE SCALE GENOMIC DNA]</scope>
    <source>
        <strain evidence="9">ICMP 19430</strain>
    </source>
</reference>
<evidence type="ECO:0000256" key="1">
    <source>
        <dbReference type="ARBA" id="ARBA00009437"/>
    </source>
</evidence>
<dbReference type="PROSITE" id="PS50931">
    <property type="entry name" value="HTH_LYSR"/>
    <property type="match status" value="1"/>
</dbReference>
<keyword evidence="5" id="KW-0804">Transcription</keyword>
<dbReference type="InterPro" id="IPR005119">
    <property type="entry name" value="LysR_subst-bd"/>
</dbReference>
<evidence type="ECO:0000259" key="7">
    <source>
        <dbReference type="PROSITE" id="PS50931"/>
    </source>
</evidence>
<comment type="similarity">
    <text evidence="1">Belongs to the LysR transcriptional regulatory family.</text>
</comment>
<evidence type="ECO:0000256" key="5">
    <source>
        <dbReference type="ARBA" id="ARBA00023163"/>
    </source>
</evidence>
<dbReference type="Gene3D" id="3.40.190.290">
    <property type="match status" value="1"/>
</dbReference>
<keyword evidence="3" id="KW-0238">DNA-binding</keyword>
<keyword evidence="4" id="KW-0010">Activator</keyword>
<proteinExistence type="inferred from homology"/>
<keyword evidence="2" id="KW-0805">Transcription regulation</keyword>
<dbReference type="EMBL" id="JBHTCS010000001">
    <property type="protein sequence ID" value="MFC7446290.1"/>
    <property type="molecule type" value="Genomic_DNA"/>
</dbReference>
<comment type="caution">
    <text evidence="8">The sequence shown here is derived from an EMBL/GenBank/DDBJ whole genome shotgun (WGS) entry which is preliminary data.</text>
</comment>
<dbReference type="Proteomes" id="UP001596484">
    <property type="component" value="Unassembled WGS sequence"/>
</dbReference>
<evidence type="ECO:0000256" key="4">
    <source>
        <dbReference type="ARBA" id="ARBA00023159"/>
    </source>
</evidence>
<feature type="compositionally biased region" description="Polar residues" evidence="6">
    <location>
        <begin position="298"/>
        <end position="320"/>
    </location>
</feature>
<evidence type="ECO:0000313" key="9">
    <source>
        <dbReference type="Proteomes" id="UP001596484"/>
    </source>
</evidence>
<evidence type="ECO:0000256" key="6">
    <source>
        <dbReference type="SAM" id="MobiDB-lite"/>
    </source>
</evidence>
<dbReference type="Pfam" id="PF03466">
    <property type="entry name" value="LysR_substrate"/>
    <property type="match status" value="1"/>
</dbReference>
<feature type="region of interest" description="Disordered" evidence="6">
    <location>
        <begin position="297"/>
        <end position="320"/>
    </location>
</feature>
<organism evidence="8 9">
    <name type="scientific">Rhodococcus daqingensis</name>
    <dbReference type="NCBI Taxonomy" id="2479363"/>
    <lineage>
        <taxon>Bacteria</taxon>
        <taxon>Bacillati</taxon>
        <taxon>Actinomycetota</taxon>
        <taxon>Actinomycetes</taxon>
        <taxon>Mycobacteriales</taxon>
        <taxon>Nocardiaceae</taxon>
        <taxon>Rhodococcus</taxon>
    </lineage>
</organism>